<organism evidence="1 2">
    <name type="scientific">Cohnella rhizosphaerae</name>
    <dbReference type="NCBI Taxonomy" id="1457232"/>
    <lineage>
        <taxon>Bacteria</taxon>
        <taxon>Bacillati</taxon>
        <taxon>Bacillota</taxon>
        <taxon>Bacilli</taxon>
        <taxon>Bacillales</taxon>
        <taxon>Paenibacillaceae</taxon>
        <taxon>Cohnella</taxon>
    </lineage>
</organism>
<accession>A0A9X4KSD9</accession>
<keyword evidence="2" id="KW-1185">Reference proteome</keyword>
<evidence type="ECO:0000313" key="2">
    <source>
        <dbReference type="Proteomes" id="UP001153404"/>
    </source>
</evidence>
<proteinExistence type="predicted"/>
<sequence>MEFKSTDIVELWKYAGSSTPAQVGTTVDIGSVIPGFDMTAHHVYEIKVDGSAFKLSIDGATVTTFTDASLTAGGIGFSVKGAGATPVQLLVDDVTVMPNV</sequence>
<protein>
    <recommendedName>
        <fullName evidence="3">DUF1080 domain-containing protein</fullName>
    </recommendedName>
</protein>
<gene>
    <name evidence="1" type="ORF">OMP40_12010</name>
</gene>
<dbReference type="RefSeq" id="WP_277531588.1">
    <property type="nucleotide sequence ID" value="NZ_JAPDIA010000003.1"/>
</dbReference>
<name>A0A9X4KSD9_9BACL</name>
<comment type="caution">
    <text evidence="1">The sequence shown here is derived from an EMBL/GenBank/DDBJ whole genome shotgun (WGS) entry which is preliminary data.</text>
</comment>
<reference evidence="1" key="1">
    <citation type="submission" date="2022-10" db="EMBL/GenBank/DDBJ databases">
        <title>Comparative genomic analysis of Cohnella hashimotonis sp. nov., isolated from the International Space Station.</title>
        <authorList>
            <person name="Simpson A."/>
            <person name="Venkateswaran K."/>
        </authorList>
    </citation>
    <scope>NUCLEOTIDE SEQUENCE</scope>
    <source>
        <strain evidence="1">DSM 28161</strain>
    </source>
</reference>
<evidence type="ECO:0000313" key="1">
    <source>
        <dbReference type="EMBL" id="MDG0809990.1"/>
    </source>
</evidence>
<dbReference type="EMBL" id="JAPDIA010000003">
    <property type="protein sequence ID" value="MDG0809990.1"/>
    <property type="molecule type" value="Genomic_DNA"/>
</dbReference>
<dbReference type="Gene3D" id="2.60.120.560">
    <property type="entry name" value="Exo-inulinase, domain 1"/>
    <property type="match status" value="1"/>
</dbReference>
<evidence type="ECO:0008006" key="3">
    <source>
        <dbReference type="Google" id="ProtNLM"/>
    </source>
</evidence>
<dbReference type="Proteomes" id="UP001153404">
    <property type="component" value="Unassembled WGS sequence"/>
</dbReference>
<dbReference type="AlphaFoldDB" id="A0A9X4KSD9"/>